<keyword evidence="3 6" id="KW-0812">Transmembrane</keyword>
<dbReference type="Pfam" id="PF13520">
    <property type="entry name" value="AA_permease_2"/>
    <property type="match status" value="1"/>
</dbReference>
<feature type="transmembrane region" description="Helical" evidence="6">
    <location>
        <begin position="45"/>
        <end position="71"/>
    </location>
</feature>
<organism evidence="7 8">
    <name type="scientific">Cladophialophora bantiana (strain ATCC 10958 / CBS 173.52 / CDC B-1940 / NIH 8579)</name>
    <name type="common">Xylohypha bantiana</name>
    <dbReference type="NCBI Taxonomy" id="1442370"/>
    <lineage>
        <taxon>Eukaryota</taxon>
        <taxon>Fungi</taxon>
        <taxon>Dikarya</taxon>
        <taxon>Ascomycota</taxon>
        <taxon>Pezizomycotina</taxon>
        <taxon>Eurotiomycetes</taxon>
        <taxon>Chaetothyriomycetidae</taxon>
        <taxon>Chaetothyriales</taxon>
        <taxon>Herpotrichiellaceae</taxon>
        <taxon>Cladophialophora</taxon>
    </lineage>
</organism>
<dbReference type="VEuPathDB" id="FungiDB:Z519_07463"/>
<dbReference type="PANTHER" id="PTHR45649:SF7">
    <property type="entry name" value="CHOLINE TRANSPORT PROTEIN"/>
    <property type="match status" value="1"/>
</dbReference>
<dbReference type="PANTHER" id="PTHR45649">
    <property type="entry name" value="AMINO-ACID PERMEASE BAT1"/>
    <property type="match status" value="1"/>
</dbReference>
<feature type="transmembrane region" description="Helical" evidence="6">
    <location>
        <begin position="406"/>
        <end position="428"/>
    </location>
</feature>
<evidence type="ECO:0000256" key="6">
    <source>
        <dbReference type="SAM" id="Phobius"/>
    </source>
</evidence>
<feature type="transmembrane region" description="Helical" evidence="6">
    <location>
        <begin position="440"/>
        <end position="469"/>
    </location>
</feature>
<proteinExistence type="predicted"/>
<dbReference type="PIRSF" id="PIRSF006060">
    <property type="entry name" value="AA_transporter"/>
    <property type="match status" value="1"/>
</dbReference>
<dbReference type="RefSeq" id="XP_016618166.1">
    <property type="nucleotide sequence ID" value="XM_016765197.1"/>
</dbReference>
<dbReference type="GO" id="GO:0022857">
    <property type="term" value="F:transmembrane transporter activity"/>
    <property type="evidence" value="ECO:0007669"/>
    <property type="project" value="InterPro"/>
</dbReference>
<feature type="transmembrane region" description="Helical" evidence="6">
    <location>
        <begin position="168"/>
        <end position="187"/>
    </location>
</feature>
<evidence type="ECO:0000256" key="5">
    <source>
        <dbReference type="ARBA" id="ARBA00023136"/>
    </source>
</evidence>
<feature type="transmembrane region" description="Helical" evidence="6">
    <location>
        <begin position="275"/>
        <end position="298"/>
    </location>
</feature>
<keyword evidence="2" id="KW-0813">Transport</keyword>
<evidence type="ECO:0000313" key="7">
    <source>
        <dbReference type="EMBL" id="KIW91497.1"/>
    </source>
</evidence>
<dbReference type="EMBL" id="KN846990">
    <property type="protein sequence ID" value="KIW91497.1"/>
    <property type="molecule type" value="Genomic_DNA"/>
</dbReference>
<dbReference type="InterPro" id="IPR002293">
    <property type="entry name" value="AA/rel_permease1"/>
</dbReference>
<name>A0A0D2FYI0_CLAB1</name>
<dbReference type="Proteomes" id="UP000053789">
    <property type="component" value="Unassembled WGS sequence"/>
</dbReference>
<sequence>MSDQASNPQTFTTGAGEKKATSSVAAYSGGEESQSKAIIEQPFSLLSLLGIAYSVTNTAISLIIGLASGAYMGGAPLYVWGTLLMGFVGFCVAMSLGELASAMPHSGGQYFWVAQLAPPRIRRPLSYLTGILSWGGAVFTGASGSLTIPLMILGMASLRNPDFEYKTWMGFVGFQITTWGIFCLNLFERLLPYLGKACLILPVTTFIIMFISILARSEKQSAEFVFTEIRNTSGWNDGIAWMIGISAIHWCFSCLDSCTHMADEIPNPAKNIPKVLLWTVGLGLLTGFPFAIAIWYAVSDVDGLVATFVPPSLQVFYQALRGNTNGALGIESLLVVCNIVGVAGIHTWQSRLAWAFSRDHGFPFSRHLGSVAQAPFRTPLWAHLWSCIWTSILGCLYMGSPLAFNSFVSGGIVLQNITYSTSIILLLYHGRSKFAHGSFWFPRLGLFSNIVVVVWSTVSMVFYCFPYYLPVTAVGMNYLAPVLVVMFLYAGVYWFLYGKKYYQLPPMIAHSLNDQ</sequence>
<dbReference type="OrthoDB" id="2417308at2759"/>
<evidence type="ECO:0000256" key="1">
    <source>
        <dbReference type="ARBA" id="ARBA00004141"/>
    </source>
</evidence>
<dbReference type="GeneID" id="27700391"/>
<dbReference type="Gene3D" id="1.20.1740.10">
    <property type="entry name" value="Amino acid/polyamine transporter I"/>
    <property type="match status" value="1"/>
</dbReference>
<feature type="transmembrane region" description="Helical" evidence="6">
    <location>
        <begin position="380"/>
        <end position="400"/>
    </location>
</feature>
<dbReference type="AlphaFoldDB" id="A0A0D2FYI0"/>
<evidence type="ECO:0000313" key="8">
    <source>
        <dbReference type="Proteomes" id="UP000053789"/>
    </source>
</evidence>
<dbReference type="HOGENOM" id="CLU_004495_2_4_1"/>
<feature type="transmembrane region" description="Helical" evidence="6">
    <location>
        <begin position="235"/>
        <end position="255"/>
    </location>
</feature>
<feature type="transmembrane region" description="Helical" evidence="6">
    <location>
        <begin position="475"/>
        <end position="497"/>
    </location>
</feature>
<feature type="transmembrane region" description="Helical" evidence="6">
    <location>
        <begin position="131"/>
        <end position="156"/>
    </location>
</feature>
<feature type="transmembrane region" description="Helical" evidence="6">
    <location>
        <begin position="326"/>
        <end position="348"/>
    </location>
</feature>
<protein>
    <recommendedName>
        <fullName evidence="9">Amino acid permease/ SLC12A domain-containing protein</fullName>
    </recommendedName>
</protein>
<reference evidence="7" key="1">
    <citation type="submission" date="2015-01" db="EMBL/GenBank/DDBJ databases">
        <title>The Genome Sequence of Cladophialophora bantiana CBS 173.52.</title>
        <authorList>
            <consortium name="The Broad Institute Genomics Platform"/>
            <person name="Cuomo C."/>
            <person name="de Hoog S."/>
            <person name="Gorbushina A."/>
            <person name="Stielow B."/>
            <person name="Teixiera M."/>
            <person name="Abouelleil A."/>
            <person name="Chapman S.B."/>
            <person name="Priest M."/>
            <person name="Young S.K."/>
            <person name="Wortman J."/>
            <person name="Nusbaum C."/>
            <person name="Birren B."/>
        </authorList>
    </citation>
    <scope>NUCLEOTIDE SEQUENCE [LARGE SCALE GENOMIC DNA]</scope>
    <source>
        <strain evidence="7">CBS 173.52</strain>
    </source>
</reference>
<feature type="transmembrane region" description="Helical" evidence="6">
    <location>
        <begin position="77"/>
        <end position="96"/>
    </location>
</feature>
<keyword evidence="8" id="KW-1185">Reference proteome</keyword>
<comment type="subcellular location">
    <subcellularLocation>
        <location evidence="1">Membrane</location>
        <topology evidence="1">Multi-pass membrane protein</topology>
    </subcellularLocation>
</comment>
<feature type="transmembrane region" description="Helical" evidence="6">
    <location>
        <begin position="194"/>
        <end position="215"/>
    </location>
</feature>
<evidence type="ECO:0000256" key="3">
    <source>
        <dbReference type="ARBA" id="ARBA00022692"/>
    </source>
</evidence>
<gene>
    <name evidence="7" type="ORF">Z519_07463</name>
</gene>
<dbReference type="GO" id="GO:0016020">
    <property type="term" value="C:membrane"/>
    <property type="evidence" value="ECO:0007669"/>
    <property type="project" value="UniProtKB-SubCell"/>
</dbReference>
<accession>A0A0D2FYI0</accession>
<evidence type="ECO:0000256" key="4">
    <source>
        <dbReference type="ARBA" id="ARBA00022989"/>
    </source>
</evidence>
<keyword evidence="4 6" id="KW-1133">Transmembrane helix</keyword>
<evidence type="ECO:0000256" key="2">
    <source>
        <dbReference type="ARBA" id="ARBA00022448"/>
    </source>
</evidence>
<evidence type="ECO:0008006" key="9">
    <source>
        <dbReference type="Google" id="ProtNLM"/>
    </source>
</evidence>
<keyword evidence="5 6" id="KW-0472">Membrane</keyword>